<organism evidence="1 2">
    <name type="scientific">Pedococcus aerophilus</name>
    <dbReference type="NCBI Taxonomy" id="436356"/>
    <lineage>
        <taxon>Bacteria</taxon>
        <taxon>Bacillati</taxon>
        <taxon>Actinomycetota</taxon>
        <taxon>Actinomycetes</taxon>
        <taxon>Micrococcales</taxon>
        <taxon>Intrasporangiaceae</taxon>
        <taxon>Pedococcus</taxon>
    </lineage>
</organism>
<dbReference type="RefSeq" id="WP_344191440.1">
    <property type="nucleotide sequence ID" value="NZ_BAAARN010000001.1"/>
</dbReference>
<dbReference type="InterPro" id="IPR021373">
    <property type="entry name" value="DUF2993"/>
</dbReference>
<proteinExistence type="predicted"/>
<protein>
    <recommendedName>
        <fullName evidence="3">DUF2993 domain-containing protein</fullName>
    </recommendedName>
</protein>
<comment type="caution">
    <text evidence="1">The sequence shown here is derived from an EMBL/GenBank/DDBJ whole genome shotgun (WGS) entry which is preliminary data.</text>
</comment>
<evidence type="ECO:0000313" key="2">
    <source>
        <dbReference type="Proteomes" id="UP001501326"/>
    </source>
</evidence>
<evidence type="ECO:0008006" key="3">
    <source>
        <dbReference type="Google" id="ProtNLM"/>
    </source>
</evidence>
<reference evidence="2" key="1">
    <citation type="journal article" date="2019" name="Int. J. Syst. Evol. Microbiol.">
        <title>The Global Catalogue of Microorganisms (GCM) 10K type strain sequencing project: providing services to taxonomists for standard genome sequencing and annotation.</title>
        <authorList>
            <consortium name="The Broad Institute Genomics Platform"/>
            <consortium name="The Broad Institute Genome Sequencing Center for Infectious Disease"/>
            <person name="Wu L."/>
            <person name="Ma J."/>
        </authorList>
    </citation>
    <scope>NUCLEOTIDE SEQUENCE [LARGE SCALE GENOMIC DNA]</scope>
    <source>
        <strain evidence="2">JCM 16378</strain>
    </source>
</reference>
<dbReference type="Pfam" id="PF11209">
    <property type="entry name" value="LmeA"/>
    <property type="match status" value="1"/>
</dbReference>
<dbReference type="Proteomes" id="UP001501326">
    <property type="component" value="Unassembled WGS sequence"/>
</dbReference>
<accession>A0ABP6H2C2</accession>
<name>A0ABP6H2C2_9MICO</name>
<evidence type="ECO:0000313" key="1">
    <source>
        <dbReference type="EMBL" id="GAA2734055.1"/>
    </source>
</evidence>
<gene>
    <name evidence="1" type="ORF">GCM10009867_13330</name>
</gene>
<keyword evidence="2" id="KW-1185">Reference proteome</keyword>
<dbReference type="EMBL" id="BAAARN010000001">
    <property type="protein sequence ID" value="GAA2734055.1"/>
    <property type="molecule type" value="Genomic_DNA"/>
</dbReference>
<sequence>MRSFLAGVVSTLVVLAVAAVLLVTSLPVADPAPAAPAPGRPAGAPSSVAKGETWLGDVDLSSSSVLTSDGPLTDVRATGADVRLTSNGLRAGRLDLDAVLPFATAARQIGDVELYDAGNGRAGVRRTATVLGRDIAIRATGTVTAVDGQLVIEPESVDLGGPDFVDSALSAAARRFVTIRHTVTGLPAGMRLTRVSVQENGFRATLTGNDVILNQ</sequence>